<keyword evidence="1" id="KW-0472">Membrane</keyword>
<feature type="transmembrane region" description="Helical" evidence="1">
    <location>
        <begin position="83"/>
        <end position="105"/>
    </location>
</feature>
<evidence type="ECO:0000313" key="4">
    <source>
        <dbReference type="Proteomes" id="UP000251853"/>
    </source>
</evidence>
<evidence type="ECO:0000256" key="1">
    <source>
        <dbReference type="SAM" id="Phobius"/>
    </source>
</evidence>
<accession>A0A2X2UMC4</accession>
<organism evidence="3 4">
    <name type="scientific">Enterocloster clostridioformis</name>
    <dbReference type="NCBI Taxonomy" id="1531"/>
    <lineage>
        <taxon>Bacteria</taxon>
        <taxon>Bacillati</taxon>
        <taxon>Bacillota</taxon>
        <taxon>Clostridia</taxon>
        <taxon>Lachnospirales</taxon>
        <taxon>Lachnospiraceae</taxon>
        <taxon>Enterocloster</taxon>
    </lineage>
</organism>
<protein>
    <submittedName>
        <fullName evidence="3">Tripartite tricarboxylate transporter TctA family</fullName>
    </submittedName>
</protein>
<gene>
    <name evidence="3" type="ORF">NCTC11224_04578</name>
</gene>
<proteinExistence type="predicted"/>
<dbReference type="EMBL" id="UAVW01000017">
    <property type="protein sequence ID" value="SQB15507.1"/>
    <property type="molecule type" value="Genomic_DNA"/>
</dbReference>
<dbReference type="InterPro" id="IPR002823">
    <property type="entry name" value="DUF112_TM"/>
</dbReference>
<keyword evidence="1" id="KW-0812">Transmembrane</keyword>
<feature type="transmembrane region" description="Helical" evidence="1">
    <location>
        <begin position="6"/>
        <end position="23"/>
    </location>
</feature>
<evidence type="ECO:0000259" key="2">
    <source>
        <dbReference type="Pfam" id="PF01970"/>
    </source>
</evidence>
<dbReference type="Pfam" id="PF01970">
    <property type="entry name" value="TctA"/>
    <property type="match status" value="1"/>
</dbReference>
<feature type="transmembrane region" description="Helical" evidence="1">
    <location>
        <begin position="30"/>
        <end position="63"/>
    </location>
</feature>
<name>A0A2X2UMC4_9FIRM</name>
<keyword evidence="1" id="KW-1133">Transmembrane helix</keyword>
<dbReference type="PANTHER" id="PTHR35342">
    <property type="entry name" value="TRICARBOXYLIC TRANSPORT PROTEIN"/>
    <property type="match status" value="1"/>
</dbReference>
<dbReference type="AlphaFoldDB" id="A0A2X2UMC4"/>
<dbReference type="Proteomes" id="UP000251853">
    <property type="component" value="Unassembled WGS sequence"/>
</dbReference>
<reference evidence="3 4" key="1">
    <citation type="submission" date="2018-06" db="EMBL/GenBank/DDBJ databases">
        <authorList>
            <consortium name="Pathogen Informatics"/>
            <person name="Doyle S."/>
        </authorList>
    </citation>
    <scope>NUCLEOTIDE SEQUENCE [LARGE SCALE GENOMIC DNA]</scope>
    <source>
        <strain evidence="3 4">NCTC11224</strain>
    </source>
</reference>
<feature type="domain" description="DUF112" evidence="2">
    <location>
        <begin position="2"/>
        <end position="57"/>
    </location>
</feature>
<evidence type="ECO:0000313" key="3">
    <source>
        <dbReference type="EMBL" id="SQB15507.1"/>
    </source>
</evidence>
<sequence length="115" mass="12813">MLLKLPYHYLYGVILVMCFIGAFTSTNTTFNVLCVLAFAALGVMLDVFKIPASPLILSFILGGKLEEYFRKGVSYSKGDYSSFITRPVSLLFLLVAVFCVVSPYIKPLLQKKRTA</sequence>
<keyword evidence="4" id="KW-1185">Reference proteome</keyword>
<dbReference type="PANTHER" id="PTHR35342:SF5">
    <property type="entry name" value="TRICARBOXYLIC TRANSPORT PROTEIN"/>
    <property type="match status" value="1"/>
</dbReference>